<dbReference type="InterPro" id="IPR018187">
    <property type="entry name" value="Asp/Glu_racemase_AS_1"/>
</dbReference>
<evidence type="ECO:0000256" key="7">
    <source>
        <dbReference type="HAMAP-Rule" id="MF_00258"/>
    </source>
</evidence>
<evidence type="ECO:0000313" key="8">
    <source>
        <dbReference type="EMBL" id="GAA3993667.1"/>
    </source>
</evidence>
<dbReference type="PANTHER" id="PTHR21198">
    <property type="entry name" value="GLUTAMATE RACEMASE"/>
    <property type="match status" value="1"/>
</dbReference>
<dbReference type="HAMAP" id="MF_00258">
    <property type="entry name" value="Glu_racemase"/>
    <property type="match status" value="1"/>
</dbReference>
<dbReference type="Pfam" id="PF01177">
    <property type="entry name" value="Asp_Glu_race"/>
    <property type="match status" value="1"/>
</dbReference>
<keyword evidence="3 7" id="KW-0133">Cell shape</keyword>
<dbReference type="NCBIfam" id="TIGR00067">
    <property type="entry name" value="glut_race"/>
    <property type="match status" value="1"/>
</dbReference>
<sequence>MAGFDLLRVPMHPPPDSSAAGIPQRQGVAERDAPIGVFDSGVGGLSVLRALRNRMPHEHFVYLADSSHAPYGEKGDALVQQRSLTIARFLHQRHQIKAFVVACNTATAAAVQLLRSELPGLPIVGVEPALKPAAAHSRTHHVGVLATRGTVTSERFARLLAAQGSGTQFAIQACDGLAWAIEQSTAAPADDAQAQARIQALCARYVHALGNLGEQPGQIDTLVLGCTHYVFALPWLQDLAGPQVQIIETGPAVARHTHQLLAQRDLLAHRDTAGATTLLTTGALAALASAAQRWLALDAAHCTAAEVE</sequence>
<reference evidence="9" key="1">
    <citation type="journal article" date="2019" name="Int. J. Syst. Evol. Microbiol.">
        <title>The Global Catalogue of Microorganisms (GCM) 10K type strain sequencing project: providing services to taxonomists for standard genome sequencing and annotation.</title>
        <authorList>
            <consortium name="The Broad Institute Genomics Platform"/>
            <consortium name="The Broad Institute Genome Sequencing Center for Infectious Disease"/>
            <person name="Wu L."/>
            <person name="Ma J."/>
        </authorList>
    </citation>
    <scope>NUCLEOTIDE SEQUENCE [LARGE SCALE GENOMIC DNA]</scope>
    <source>
        <strain evidence="9">JCM 17561</strain>
    </source>
</reference>
<accession>A0ABP7R8C3</accession>
<dbReference type="InterPro" id="IPR015942">
    <property type="entry name" value="Asp/Glu/hydantoin_racemase"/>
</dbReference>
<dbReference type="Proteomes" id="UP001501627">
    <property type="component" value="Unassembled WGS sequence"/>
</dbReference>
<feature type="active site" description="Proton donor/acceptor" evidence="7">
    <location>
        <position position="103"/>
    </location>
</feature>
<evidence type="ECO:0000256" key="3">
    <source>
        <dbReference type="ARBA" id="ARBA00022960"/>
    </source>
</evidence>
<feature type="binding site" evidence="7">
    <location>
        <begin position="104"/>
        <end position="105"/>
    </location>
    <ligand>
        <name>substrate</name>
    </ligand>
</feature>
<feature type="binding site" evidence="7">
    <location>
        <begin position="71"/>
        <end position="72"/>
    </location>
    <ligand>
        <name>substrate</name>
    </ligand>
</feature>
<comment type="pathway">
    <text evidence="7">Cell wall biogenesis; peptidoglycan biosynthesis.</text>
</comment>
<evidence type="ECO:0000313" key="9">
    <source>
        <dbReference type="Proteomes" id="UP001501627"/>
    </source>
</evidence>
<comment type="function">
    <text evidence="7">Provides the (R)-glutamate required for cell wall biosynthesis.</text>
</comment>
<comment type="catalytic activity">
    <reaction evidence="1 7">
        <text>L-glutamate = D-glutamate</text>
        <dbReference type="Rhea" id="RHEA:12813"/>
        <dbReference type="ChEBI" id="CHEBI:29985"/>
        <dbReference type="ChEBI" id="CHEBI:29986"/>
        <dbReference type="EC" id="5.1.1.3"/>
    </reaction>
</comment>
<dbReference type="InterPro" id="IPR004391">
    <property type="entry name" value="Glu_race"/>
</dbReference>
<proteinExistence type="inferred from homology"/>
<comment type="similarity">
    <text evidence="7">Belongs to the aspartate/glutamate racemases family.</text>
</comment>
<dbReference type="InterPro" id="IPR001920">
    <property type="entry name" value="Asp/Glu_race"/>
</dbReference>
<comment type="caution">
    <text evidence="8">The sequence shown here is derived from an EMBL/GenBank/DDBJ whole genome shotgun (WGS) entry which is preliminary data.</text>
</comment>
<dbReference type="EMBL" id="BAABBP010000012">
    <property type="protein sequence ID" value="GAA3993667.1"/>
    <property type="molecule type" value="Genomic_DNA"/>
</dbReference>
<feature type="active site" description="Proton donor/acceptor" evidence="7">
    <location>
        <position position="226"/>
    </location>
</feature>
<feature type="binding site" evidence="7">
    <location>
        <begin position="227"/>
        <end position="228"/>
    </location>
    <ligand>
        <name>substrate</name>
    </ligand>
</feature>
<dbReference type="SUPFAM" id="SSF53681">
    <property type="entry name" value="Aspartate/glutamate racemase"/>
    <property type="match status" value="2"/>
</dbReference>
<keyword evidence="5 7" id="KW-0413">Isomerase</keyword>
<dbReference type="EC" id="5.1.1.3" evidence="2 7"/>
<protein>
    <recommendedName>
        <fullName evidence="2 7">Glutamate racemase</fullName>
        <ecNumber evidence="2 7">5.1.1.3</ecNumber>
    </recommendedName>
</protein>
<name>A0ABP7R8C3_9BURK</name>
<keyword evidence="6 7" id="KW-0961">Cell wall biogenesis/degradation</keyword>
<gene>
    <name evidence="7 8" type="primary">murI</name>
    <name evidence="8" type="ORF">GCM10022279_16420</name>
</gene>
<organism evidence="8 9">
    <name type="scientific">Comamonas faecalis</name>
    <dbReference type="NCBI Taxonomy" id="1387849"/>
    <lineage>
        <taxon>Bacteria</taxon>
        <taxon>Pseudomonadati</taxon>
        <taxon>Pseudomonadota</taxon>
        <taxon>Betaproteobacteria</taxon>
        <taxon>Burkholderiales</taxon>
        <taxon>Comamonadaceae</taxon>
        <taxon>Comamonas</taxon>
    </lineage>
</organism>
<evidence type="ECO:0000256" key="1">
    <source>
        <dbReference type="ARBA" id="ARBA00001602"/>
    </source>
</evidence>
<dbReference type="Gene3D" id="3.40.50.1860">
    <property type="match status" value="2"/>
</dbReference>
<keyword evidence="9" id="KW-1185">Reference proteome</keyword>
<evidence type="ECO:0000256" key="4">
    <source>
        <dbReference type="ARBA" id="ARBA00022984"/>
    </source>
</evidence>
<evidence type="ECO:0000256" key="2">
    <source>
        <dbReference type="ARBA" id="ARBA00013090"/>
    </source>
</evidence>
<feature type="binding site" evidence="7">
    <location>
        <begin position="39"/>
        <end position="40"/>
    </location>
    <ligand>
        <name>substrate</name>
    </ligand>
</feature>
<dbReference type="PROSITE" id="PS00923">
    <property type="entry name" value="ASP_GLU_RACEMASE_1"/>
    <property type="match status" value="1"/>
</dbReference>
<dbReference type="PANTHER" id="PTHR21198:SF2">
    <property type="entry name" value="GLUTAMATE RACEMASE"/>
    <property type="match status" value="1"/>
</dbReference>
<evidence type="ECO:0000256" key="6">
    <source>
        <dbReference type="ARBA" id="ARBA00023316"/>
    </source>
</evidence>
<keyword evidence="4 7" id="KW-0573">Peptidoglycan synthesis</keyword>
<evidence type="ECO:0000256" key="5">
    <source>
        <dbReference type="ARBA" id="ARBA00023235"/>
    </source>
</evidence>